<evidence type="ECO:0000256" key="15">
    <source>
        <dbReference type="ARBA" id="ARBA00070199"/>
    </source>
</evidence>
<evidence type="ECO:0000256" key="9">
    <source>
        <dbReference type="ARBA" id="ARBA00022723"/>
    </source>
</evidence>
<dbReference type="PROSITE" id="PS51918">
    <property type="entry name" value="RADICAL_SAM"/>
    <property type="match status" value="1"/>
</dbReference>
<comment type="cofactor">
    <cofactor evidence="16">
        <name>[2Fe-2S] cluster</name>
        <dbReference type="ChEBI" id="CHEBI:190135"/>
    </cofactor>
    <text evidence="16">Binds 1 [2Fe-2S] cluster. The cluster is coordinated with 3 cysteines and 1 arginine.</text>
</comment>
<evidence type="ECO:0000256" key="8">
    <source>
        <dbReference type="ARBA" id="ARBA00022714"/>
    </source>
</evidence>
<dbReference type="InterPro" id="IPR024177">
    <property type="entry name" value="Biotin_synthase"/>
</dbReference>
<feature type="binding site" evidence="16 17">
    <location>
        <position position="200"/>
    </location>
    <ligand>
        <name>[2Fe-2S] cluster</name>
        <dbReference type="ChEBI" id="CHEBI:190135"/>
    </ligand>
</feature>
<evidence type="ECO:0000256" key="2">
    <source>
        <dbReference type="ARBA" id="ARBA00010765"/>
    </source>
</evidence>
<dbReference type="UniPathway" id="UPA00078">
    <property type="reaction ID" value="UER00162"/>
</dbReference>
<keyword evidence="20" id="KW-1185">Reference proteome</keyword>
<dbReference type="InterPro" id="IPR013785">
    <property type="entry name" value="Aldolase_TIM"/>
</dbReference>
<evidence type="ECO:0000256" key="6">
    <source>
        <dbReference type="ARBA" id="ARBA00022679"/>
    </source>
</evidence>
<comment type="cofactor">
    <cofactor evidence="17">
        <name>[2Fe-2S] cluster</name>
        <dbReference type="ChEBI" id="CHEBI:190135"/>
    </cofactor>
    <text evidence="17">Binds 1 [2Fe-2S] cluster. The cluster is coordinated with 3 cysteines and 1 arginine.</text>
</comment>
<evidence type="ECO:0000256" key="4">
    <source>
        <dbReference type="ARBA" id="ARBA00012236"/>
    </source>
</evidence>
<dbReference type="NCBIfam" id="TIGR00433">
    <property type="entry name" value="bioB"/>
    <property type="match status" value="1"/>
</dbReference>
<dbReference type="SMART" id="SM00876">
    <property type="entry name" value="BATS"/>
    <property type="match status" value="1"/>
</dbReference>
<keyword evidence="9 16" id="KW-0479">Metal-binding</keyword>
<feature type="binding site" evidence="16 17">
    <location>
        <position position="68"/>
    </location>
    <ligand>
        <name>[4Fe-4S] cluster</name>
        <dbReference type="ChEBI" id="CHEBI:49883"/>
        <note>4Fe-4S-S-AdoMet</note>
    </ligand>
</feature>
<keyword evidence="11 16" id="KW-0408">Iron</keyword>
<feature type="binding site" evidence="16 17">
    <location>
        <position position="64"/>
    </location>
    <ligand>
        <name>[4Fe-4S] cluster</name>
        <dbReference type="ChEBI" id="CHEBI:49883"/>
        <note>4Fe-4S-S-AdoMet</note>
    </ligand>
</feature>
<keyword evidence="12 16" id="KW-0411">Iron-sulfur</keyword>
<comment type="function">
    <text evidence="14 16">Catalyzes the conversion of dethiobiotin (DTB) to biotin by the insertion of a sulfur atom into dethiobiotin via a radical-based mechanism.</text>
</comment>
<dbReference type="STRING" id="28034.BFX07_06125"/>
<name>A0A1W1WL03_SULTA</name>
<dbReference type="RefSeq" id="WP_020374390.1">
    <property type="nucleotide sequence ID" value="NZ_FWWY01000001.1"/>
</dbReference>
<proteinExistence type="inferred from homology"/>
<dbReference type="PIRSF" id="PIRSF001619">
    <property type="entry name" value="Biotin_synth"/>
    <property type="match status" value="1"/>
</dbReference>
<organism evidence="19 20">
    <name type="scientific">Sulfobacillus thermosulfidooxidans (strain DSM 9293 / VKM B-1269 / AT-1)</name>
    <dbReference type="NCBI Taxonomy" id="929705"/>
    <lineage>
        <taxon>Bacteria</taxon>
        <taxon>Bacillati</taxon>
        <taxon>Bacillota</taxon>
        <taxon>Clostridia</taxon>
        <taxon>Eubacteriales</taxon>
        <taxon>Clostridiales Family XVII. Incertae Sedis</taxon>
        <taxon>Sulfobacillus</taxon>
    </lineage>
</organism>
<dbReference type="EMBL" id="FWWY01000001">
    <property type="protein sequence ID" value="SMC06994.1"/>
    <property type="molecule type" value="Genomic_DNA"/>
</dbReference>
<dbReference type="Pfam" id="PF06968">
    <property type="entry name" value="BATS"/>
    <property type="match status" value="1"/>
</dbReference>
<keyword evidence="7 16" id="KW-0949">S-adenosyl-L-methionine</keyword>
<feature type="binding site" evidence="16 17">
    <location>
        <position position="71"/>
    </location>
    <ligand>
        <name>[4Fe-4S] cluster</name>
        <dbReference type="ChEBI" id="CHEBI:49883"/>
        <note>4Fe-4S-S-AdoMet</note>
    </ligand>
</feature>
<dbReference type="Proteomes" id="UP000192660">
    <property type="component" value="Unassembled WGS sequence"/>
</dbReference>
<evidence type="ECO:0000256" key="3">
    <source>
        <dbReference type="ARBA" id="ARBA00011738"/>
    </source>
</evidence>
<comment type="catalytic activity">
    <reaction evidence="13 16">
        <text>(4R,5S)-dethiobiotin + (sulfur carrier)-SH + 2 reduced [2Fe-2S]-[ferredoxin] + 2 S-adenosyl-L-methionine = (sulfur carrier)-H + biotin + 2 5'-deoxyadenosine + 2 L-methionine + 2 oxidized [2Fe-2S]-[ferredoxin]</text>
        <dbReference type="Rhea" id="RHEA:22060"/>
        <dbReference type="Rhea" id="RHEA-COMP:10000"/>
        <dbReference type="Rhea" id="RHEA-COMP:10001"/>
        <dbReference type="Rhea" id="RHEA-COMP:14737"/>
        <dbReference type="Rhea" id="RHEA-COMP:14739"/>
        <dbReference type="ChEBI" id="CHEBI:17319"/>
        <dbReference type="ChEBI" id="CHEBI:29917"/>
        <dbReference type="ChEBI" id="CHEBI:33737"/>
        <dbReference type="ChEBI" id="CHEBI:33738"/>
        <dbReference type="ChEBI" id="CHEBI:57586"/>
        <dbReference type="ChEBI" id="CHEBI:57844"/>
        <dbReference type="ChEBI" id="CHEBI:59789"/>
        <dbReference type="ChEBI" id="CHEBI:64428"/>
        <dbReference type="ChEBI" id="CHEBI:149473"/>
        <dbReference type="EC" id="2.8.1.6"/>
    </reaction>
</comment>
<accession>A0A1W1WL03</accession>
<dbReference type="InterPro" id="IPR002684">
    <property type="entry name" value="Biotin_synth/BioAB"/>
</dbReference>
<keyword evidence="6 16" id="KW-0808">Transferase</keyword>
<feature type="binding site" evidence="16 17">
    <location>
        <position position="140"/>
    </location>
    <ligand>
        <name>[2Fe-2S] cluster</name>
        <dbReference type="ChEBI" id="CHEBI:190135"/>
    </ligand>
</feature>
<evidence type="ECO:0000256" key="12">
    <source>
        <dbReference type="ARBA" id="ARBA00023014"/>
    </source>
</evidence>
<evidence type="ECO:0000256" key="10">
    <source>
        <dbReference type="ARBA" id="ARBA00022756"/>
    </source>
</evidence>
<dbReference type="InterPro" id="IPR007197">
    <property type="entry name" value="rSAM"/>
</dbReference>
<keyword evidence="10 16" id="KW-0093">Biotin biosynthesis</keyword>
<dbReference type="OrthoDB" id="9786826at2"/>
<comment type="pathway">
    <text evidence="1 16">Cofactor biosynthesis; biotin biosynthesis; biotin from 7,8-diaminononanoate: step 2/2.</text>
</comment>
<evidence type="ECO:0000256" key="14">
    <source>
        <dbReference type="ARBA" id="ARBA00057568"/>
    </source>
</evidence>
<feature type="binding site" evidence="16 17">
    <location>
        <position position="270"/>
    </location>
    <ligand>
        <name>[2Fe-2S] cluster</name>
        <dbReference type="ChEBI" id="CHEBI:190135"/>
    </ligand>
</feature>
<dbReference type="CDD" id="cd01335">
    <property type="entry name" value="Radical_SAM"/>
    <property type="match status" value="1"/>
</dbReference>
<dbReference type="HAMAP" id="MF_01694">
    <property type="entry name" value="BioB"/>
    <property type="match status" value="1"/>
</dbReference>
<comment type="cofactor">
    <cofactor evidence="16 17">
        <name>[4Fe-4S] cluster</name>
        <dbReference type="ChEBI" id="CHEBI:49883"/>
    </cofactor>
    <text evidence="16 17">Binds 1 [4Fe-4S] cluster. The cluster is coordinated with 3 cysteines and an exchangeable S-adenosyl-L-methionine.</text>
</comment>
<evidence type="ECO:0000256" key="5">
    <source>
        <dbReference type="ARBA" id="ARBA00022485"/>
    </source>
</evidence>
<evidence type="ECO:0000256" key="11">
    <source>
        <dbReference type="ARBA" id="ARBA00023004"/>
    </source>
</evidence>
<dbReference type="GO" id="GO:0009102">
    <property type="term" value="P:biotin biosynthetic process"/>
    <property type="evidence" value="ECO:0007669"/>
    <property type="project" value="UniProtKB-UniRule"/>
</dbReference>
<evidence type="ECO:0000313" key="19">
    <source>
        <dbReference type="EMBL" id="SMC06994.1"/>
    </source>
</evidence>
<reference evidence="20" key="1">
    <citation type="submission" date="2017-04" db="EMBL/GenBank/DDBJ databases">
        <authorList>
            <person name="Varghese N."/>
            <person name="Submissions S."/>
        </authorList>
    </citation>
    <scope>NUCLEOTIDE SEQUENCE [LARGE SCALE GENOMIC DNA]</scope>
    <source>
        <strain evidence="20">DSM 9293</strain>
    </source>
</reference>
<dbReference type="InterPro" id="IPR010722">
    <property type="entry name" value="BATS_dom"/>
</dbReference>
<feature type="binding site" evidence="16 17">
    <location>
        <position position="108"/>
    </location>
    <ligand>
        <name>[2Fe-2S] cluster</name>
        <dbReference type="ChEBI" id="CHEBI:190135"/>
    </ligand>
</feature>
<evidence type="ECO:0000256" key="16">
    <source>
        <dbReference type="HAMAP-Rule" id="MF_01694"/>
    </source>
</evidence>
<dbReference type="PANTHER" id="PTHR22976">
    <property type="entry name" value="BIOTIN SYNTHASE"/>
    <property type="match status" value="1"/>
</dbReference>
<comment type="similarity">
    <text evidence="2 16">Belongs to the radical SAM superfamily. Biotin synthase family.</text>
</comment>
<dbReference type="Pfam" id="PF04055">
    <property type="entry name" value="Radical_SAM"/>
    <property type="match status" value="1"/>
</dbReference>
<dbReference type="SFLD" id="SFLDG01060">
    <property type="entry name" value="BATS_domain_containing"/>
    <property type="match status" value="1"/>
</dbReference>
<dbReference type="InterPro" id="IPR006638">
    <property type="entry name" value="Elp3/MiaA/NifB-like_rSAM"/>
</dbReference>
<feature type="domain" description="Radical SAM core" evidence="18">
    <location>
        <begin position="46"/>
        <end position="272"/>
    </location>
</feature>
<evidence type="ECO:0000259" key="18">
    <source>
        <dbReference type="PROSITE" id="PS51918"/>
    </source>
</evidence>
<dbReference type="AlphaFoldDB" id="A0A1W1WL03"/>
<dbReference type="InterPro" id="IPR058240">
    <property type="entry name" value="rSAM_sf"/>
</dbReference>
<dbReference type="GO" id="GO:0004076">
    <property type="term" value="F:biotin synthase activity"/>
    <property type="evidence" value="ECO:0007669"/>
    <property type="project" value="UniProtKB-UniRule"/>
</dbReference>
<dbReference type="GO" id="GO:0051537">
    <property type="term" value="F:2 iron, 2 sulfur cluster binding"/>
    <property type="evidence" value="ECO:0007669"/>
    <property type="project" value="UniProtKB-KW"/>
</dbReference>
<keyword evidence="5 16" id="KW-0004">4Fe-4S</keyword>
<dbReference type="GO" id="GO:0051539">
    <property type="term" value="F:4 iron, 4 sulfur cluster binding"/>
    <property type="evidence" value="ECO:0007669"/>
    <property type="project" value="UniProtKB-KW"/>
</dbReference>
<gene>
    <name evidence="16" type="primary">bioB</name>
    <name evidence="19" type="ORF">SAMN00768000_3147</name>
</gene>
<evidence type="ECO:0000256" key="13">
    <source>
        <dbReference type="ARBA" id="ARBA00051157"/>
    </source>
</evidence>
<evidence type="ECO:0000256" key="7">
    <source>
        <dbReference type="ARBA" id="ARBA00022691"/>
    </source>
</evidence>
<dbReference type="Gene3D" id="3.20.20.70">
    <property type="entry name" value="Aldolase class I"/>
    <property type="match status" value="1"/>
</dbReference>
<evidence type="ECO:0000313" key="20">
    <source>
        <dbReference type="Proteomes" id="UP000192660"/>
    </source>
</evidence>
<dbReference type="SFLD" id="SFLDG01278">
    <property type="entry name" value="biotin_synthase_like"/>
    <property type="match status" value="1"/>
</dbReference>
<sequence>MQWNLLADKVLNGDSITREEALSILRSDDQELLAILAAGYKIRYRYYRNYVRFQYLMNAKSGLCPEDCHYCSQSHISSADIPRYPQKTSDDILQGAERAKALGATTYCIVASGRSPTDHELDGLIDSITQVKQRYDLRICACLGILKPGQADRLKAAGVDRYNHNINTSSGYSPSIVSTHHYEDRVQTIEQVKGSGISPCSGVIFGMGESWEDRVEAAFALKELDVDSIPVNFLIPIPGTPLENQELMTPAECLRSLAMMRFVNPRKEIRIAGGREVQLRSLQPLGLYVANSLFVADYLTTPGQEPEADHQMLRDMGFEVEPQDFPLITPFAD</sequence>
<dbReference type="SMART" id="SM00729">
    <property type="entry name" value="Elp3"/>
    <property type="match status" value="1"/>
</dbReference>
<dbReference type="FunFam" id="3.20.20.70:FF:000026">
    <property type="entry name" value="Biotin synthase"/>
    <property type="match status" value="1"/>
</dbReference>
<dbReference type="SUPFAM" id="SSF102114">
    <property type="entry name" value="Radical SAM enzymes"/>
    <property type="match status" value="1"/>
</dbReference>
<protein>
    <recommendedName>
        <fullName evidence="15 16">Biotin synthase</fullName>
        <ecNumber evidence="4 16">2.8.1.6</ecNumber>
    </recommendedName>
</protein>
<evidence type="ECO:0000256" key="17">
    <source>
        <dbReference type="PIRSR" id="PIRSR001619-1"/>
    </source>
</evidence>
<evidence type="ECO:0000256" key="1">
    <source>
        <dbReference type="ARBA" id="ARBA00004942"/>
    </source>
</evidence>
<keyword evidence="8 16" id="KW-0001">2Fe-2S</keyword>
<dbReference type="PANTHER" id="PTHR22976:SF2">
    <property type="entry name" value="BIOTIN SYNTHASE, MITOCHONDRIAL"/>
    <property type="match status" value="1"/>
</dbReference>
<dbReference type="EC" id="2.8.1.6" evidence="4 16"/>
<dbReference type="SFLD" id="SFLDS00029">
    <property type="entry name" value="Radical_SAM"/>
    <property type="match status" value="1"/>
</dbReference>
<dbReference type="GO" id="GO:0005506">
    <property type="term" value="F:iron ion binding"/>
    <property type="evidence" value="ECO:0007669"/>
    <property type="project" value="UniProtKB-UniRule"/>
</dbReference>
<comment type="subunit">
    <text evidence="3 16">Homodimer.</text>
</comment>